<name>A0A6L2K4L7_TANCI</name>
<comment type="caution">
    <text evidence="2">The sequence shown here is derived from an EMBL/GenBank/DDBJ whole genome shotgun (WGS) entry which is preliminary data.</text>
</comment>
<gene>
    <name evidence="2" type="ORF">Tci_016274</name>
</gene>
<feature type="region of interest" description="Disordered" evidence="1">
    <location>
        <begin position="498"/>
        <end position="519"/>
    </location>
</feature>
<evidence type="ECO:0000256" key="1">
    <source>
        <dbReference type="SAM" id="MobiDB-lite"/>
    </source>
</evidence>
<evidence type="ECO:0000313" key="2">
    <source>
        <dbReference type="EMBL" id="GEU44296.1"/>
    </source>
</evidence>
<feature type="compositionally biased region" description="Polar residues" evidence="1">
    <location>
        <begin position="323"/>
        <end position="358"/>
    </location>
</feature>
<organism evidence="2">
    <name type="scientific">Tanacetum cinerariifolium</name>
    <name type="common">Dalmatian daisy</name>
    <name type="synonym">Chrysanthemum cinerariifolium</name>
    <dbReference type="NCBI Taxonomy" id="118510"/>
    <lineage>
        <taxon>Eukaryota</taxon>
        <taxon>Viridiplantae</taxon>
        <taxon>Streptophyta</taxon>
        <taxon>Embryophyta</taxon>
        <taxon>Tracheophyta</taxon>
        <taxon>Spermatophyta</taxon>
        <taxon>Magnoliopsida</taxon>
        <taxon>eudicotyledons</taxon>
        <taxon>Gunneridae</taxon>
        <taxon>Pentapetalae</taxon>
        <taxon>asterids</taxon>
        <taxon>campanulids</taxon>
        <taxon>Asterales</taxon>
        <taxon>Asteraceae</taxon>
        <taxon>Asteroideae</taxon>
        <taxon>Anthemideae</taxon>
        <taxon>Anthemidinae</taxon>
        <taxon>Tanacetum</taxon>
    </lineage>
</organism>
<accession>A0A6L2K4L7</accession>
<proteinExistence type="predicted"/>
<dbReference type="EMBL" id="BKCJ010001827">
    <property type="protein sequence ID" value="GEU44296.1"/>
    <property type="molecule type" value="Genomic_DNA"/>
</dbReference>
<evidence type="ECO:0008006" key="3">
    <source>
        <dbReference type="Google" id="ProtNLM"/>
    </source>
</evidence>
<dbReference type="AlphaFoldDB" id="A0A6L2K4L7"/>
<protein>
    <recommendedName>
        <fullName evidence="3">Integrase, catalytic region, zinc finger, CCHC-type, peptidase aspartic, catalytic</fullName>
    </recommendedName>
</protein>
<reference evidence="2" key="1">
    <citation type="journal article" date="2019" name="Sci. Rep.">
        <title>Draft genome of Tanacetum cinerariifolium, the natural source of mosquito coil.</title>
        <authorList>
            <person name="Yamashiro T."/>
            <person name="Shiraishi A."/>
            <person name="Satake H."/>
            <person name="Nakayama K."/>
        </authorList>
    </citation>
    <scope>NUCLEOTIDE SEQUENCE</scope>
</reference>
<sequence length="542" mass="60961">MMLAQLQKAGIQLSKEQLAILVHTRERVDYDLGAFTVTTNALFQSDGIDLYDSDCDEVPTAQASFMANLSSYGSDVLSEKELKLENERLLEHIICQDVVNILMHVDVKFDNVLPVPNTFLDDNIALDVMKMKNDPLMELLVSQDLVHTAVNSLAVINDYQTTSKGHHNQQLEKHIQELKGKSVSDCNESVNKSKVIALVVLNLDLKPLSSNLKNNREAHVDYIRITKENTDTLRDIVEQARISNPLDNASAYACMYTKQIQELLVYVSDTCPNSPLKSEKLVIITSMNKARKVTSVKTSTTSESNTKKRVDLHKTRTTNKTLVHSTSVKSSTNASGSIPRSTTKNTRILQTSSSNQKYQRVEAHTRNAKPSLNKENSFSKSVCSTCKKCLFDANHDLCVVNYLFDMNSRARAKSVKAIKKNEWKPTGKMFKNVGYKWVPIGRTFTLVGNKCPLTRFTSTKIVPPRKPVKSTVIKNIKPSSAYQWRLRETKHVCLSSEARTTNHLEPNKNRGSNVSISPRSSSVQCRSYKSYLGTWIRDILNI</sequence>
<feature type="region of interest" description="Disordered" evidence="1">
    <location>
        <begin position="323"/>
        <end position="374"/>
    </location>
</feature>